<feature type="transmembrane region" description="Helical" evidence="1">
    <location>
        <begin position="106"/>
        <end position="130"/>
    </location>
</feature>
<name>A0A2M9Y4L0_9LEPT</name>
<keyword evidence="3" id="KW-1185">Reference proteome</keyword>
<evidence type="ECO:0000313" key="3">
    <source>
        <dbReference type="Proteomes" id="UP000297891"/>
    </source>
</evidence>
<feature type="transmembrane region" description="Helical" evidence="1">
    <location>
        <begin position="169"/>
        <end position="189"/>
    </location>
</feature>
<dbReference type="EMBL" id="RQFP01000001">
    <property type="protein sequence ID" value="TGK96532.1"/>
    <property type="molecule type" value="Genomic_DNA"/>
</dbReference>
<accession>A0A2M9Y4L0</accession>
<dbReference type="Proteomes" id="UP000297891">
    <property type="component" value="Unassembled WGS sequence"/>
</dbReference>
<organism evidence="2 3">
    <name type="scientific">Leptospira brenneri</name>
    <dbReference type="NCBI Taxonomy" id="2023182"/>
    <lineage>
        <taxon>Bacteria</taxon>
        <taxon>Pseudomonadati</taxon>
        <taxon>Spirochaetota</taxon>
        <taxon>Spirochaetia</taxon>
        <taxon>Leptospirales</taxon>
        <taxon>Leptospiraceae</taxon>
        <taxon>Leptospira</taxon>
    </lineage>
</organism>
<sequence length="202" mass="23002">MRDFFFDLVDVLELVFLDPLRYSEEIQEIPFAVSPVSSWMFSILSALSLSVGMSILSAPYTISTLSFLLFGFIANLFMFRFFPFFFSLVADYYVQKKGRSQKLLFLLLFARHSVVLFLLFAPVCIVFHAIGLSGLGSGFFLLLSFIVLYCLTVSRGLKSIYELRNRDALRFSFYALGLTILFPFLMNLYTATSIFQSISGGF</sequence>
<feature type="transmembrane region" description="Helical" evidence="1">
    <location>
        <begin position="39"/>
        <end position="62"/>
    </location>
</feature>
<protein>
    <recommendedName>
        <fullName evidence="4">Yip1 domain-containing protein</fullName>
    </recommendedName>
</protein>
<feature type="transmembrane region" description="Helical" evidence="1">
    <location>
        <begin position="68"/>
        <end position="94"/>
    </location>
</feature>
<evidence type="ECO:0000313" key="2">
    <source>
        <dbReference type="EMBL" id="TGK96532.1"/>
    </source>
</evidence>
<evidence type="ECO:0008006" key="4">
    <source>
        <dbReference type="Google" id="ProtNLM"/>
    </source>
</evidence>
<evidence type="ECO:0000256" key="1">
    <source>
        <dbReference type="SAM" id="Phobius"/>
    </source>
</evidence>
<keyword evidence="1" id="KW-1133">Transmembrane helix</keyword>
<dbReference type="AlphaFoldDB" id="A0A2M9Y4L0"/>
<dbReference type="OrthoDB" id="345700at2"/>
<keyword evidence="1" id="KW-0472">Membrane</keyword>
<feature type="transmembrane region" description="Helical" evidence="1">
    <location>
        <begin position="136"/>
        <end position="157"/>
    </location>
</feature>
<reference evidence="2" key="1">
    <citation type="journal article" date="2019" name="PLoS Negl. Trop. Dis.">
        <title>Revisiting the worldwide diversity of Leptospira species in the environment.</title>
        <authorList>
            <person name="Vincent A.T."/>
            <person name="Schiettekatte O."/>
            <person name="Bourhy P."/>
            <person name="Veyrier F.J."/>
            <person name="Picardeau M."/>
        </authorList>
    </citation>
    <scope>NUCLEOTIDE SEQUENCE [LARGE SCALE GENOMIC DNA]</scope>
    <source>
        <strain evidence="2">201800277</strain>
    </source>
</reference>
<comment type="caution">
    <text evidence="2">The sequence shown here is derived from an EMBL/GenBank/DDBJ whole genome shotgun (WGS) entry which is preliminary data.</text>
</comment>
<dbReference type="RefSeq" id="WP_100789711.1">
    <property type="nucleotide sequence ID" value="NZ_NPDQ01000002.1"/>
</dbReference>
<proteinExistence type="predicted"/>
<gene>
    <name evidence="2" type="ORF">EHQ30_08005</name>
</gene>
<keyword evidence="1" id="KW-0812">Transmembrane</keyword>